<evidence type="ECO:0000259" key="1">
    <source>
        <dbReference type="Pfam" id="PF12146"/>
    </source>
</evidence>
<proteinExistence type="predicted"/>
<protein>
    <submittedName>
        <fullName evidence="2">Lysophospholipase</fullName>
    </submittedName>
</protein>
<organism evidence="2 3">
    <name type="scientific">Candidatus Blautia stercorigallinarum</name>
    <dbReference type="NCBI Taxonomy" id="2838501"/>
    <lineage>
        <taxon>Bacteria</taxon>
        <taxon>Bacillati</taxon>
        <taxon>Bacillota</taxon>
        <taxon>Clostridia</taxon>
        <taxon>Lachnospirales</taxon>
        <taxon>Lachnospiraceae</taxon>
        <taxon>Blautia</taxon>
    </lineage>
</organism>
<feature type="domain" description="Serine aminopeptidase S33" evidence="1">
    <location>
        <begin position="28"/>
        <end position="163"/>
    </location>
</feature>
<dbReference type="InterPro" id="IPR051044">
    <property type="entry name" value="MAG_DAG_Lipase"/>
</dbReference>
<dbReference type="AlphaFoldDB" id="A0A9D1PDB8"/>
<gene>
    <name evidence="2" type="ORF">H9747_05640</name>
</gene>
<sequence>MKEEKFIFLSADNKTTIHGTWWEPEQLPKAVLQISHGLTEYGQRYRDFAEFLIRYGYAVAANDVIGHGKSVTPGEEPVHIEKWEDTVKDFETCRRKTGERFGDLPYYTMGFSLGSFILQSYLTEHAAGIQGIILAGTGMIPDFQLKAAKAYVKYIGKKAGMNRKDPRIHELSFGTYNKHFDGGKKVFSWLYADETCRLAYEKEQKGSEDMVSR</sequence>
<evidence type="ECO:0000313" key="2">
    <source>
        <dbReference type="EMBL" id="HIV38469.1"/>
    </source>
</evidence>
<dbReference type="PANTHER" id="PTHR11614">
    <property type="entry name" value="PHOSPHOLIPASE-RELATED"/>
    <property type="match status" value="1"/>
</dbReference>
<dbReference type="SUPFAM" id="SSF53474">
    <property type="entry name" value="alpha/beta-Hydrolases"/>
    <property type="match status" value="1"/>
</dbReference>
<name>A0A9D1PDB8_9FIRM</name>
<dbReference type="Pfam" id="PF12146">
    <property type="entry name" value="Hydrolase_4"/>
    <property type="match status" value="1"/>
</dbReference>
<dbReference type="InterPro" id="IPR022742">
    <property type="entry name" value="Hydrolase_4"/>
</dbReference>
<dbReference type="Gene3D" id="3.40.50.1820">
    <property type="entry name" value="alpha/beta hydrolase"/>
    <property type="match status" value="1"/>
</dbReference>
<dbReference type="InterPro" id="IPR029058">
    <property type="entry name" value="AB_hydrolase_fold"/>
</dbReference>
<comment type="caution">
    <text evidence="2">The sequence shown here is derived from an EMBL/GenBank/DDBJ whole genome shotgun (WGS) entry which is preliminary data.</text>
</comment>
<evidence type="ECO:0000313" key="3">
    <source>
        <dbReference type="Proteomes" id="UP000886814"/>
    </source>
</evidence>
<dbReference type="Proteomes" id="UP000886814">
    <property type="component" value="Unassembled WGS sequence"/>
</dbReference>
<reference evidence="2" key="1">
    <citation type="journal article" date="2021" name="PeerJ">
        <title>Extensive microbial diversity within the chicken gut microbiome revealed by metagenomics and culture.</title>
        <authorList>
            <person name="Gilroy R."/>
            <person name="Ravi A."/>
            <person name="Getino M."/>
            <person name="Pursley I."/>
            <person name="Horton D.L."/>
            <person name="Alikhan N.F."/>
            <person name="Baker D."/>
            <person name="Gharbi K."/>
            <person name="Hall N."/>
            <person name="Watson M."/>
            <person name="Adriaenssens E.M."/>
            <person name="Foster-Nyarko E."/>
            <person name="Jarju S."/>
            <person name="Secka A."/>
            <person name="Antonio M."/>
            <person name="Oren A."/>
            <person name="Chaudhuri R.R."/>
            <person name="La Ragione R."/>
            <person name="Hildebrand F."/>
            <person name="Pallen M.J."/>
        </authorList>
    </citation>
    <scope>NUCLEOTIDE SEQUENCE</scope>
    <source>
        <strain evidence="2">CHK195-9823</strain>
    </source>
</reference>
<accession>A0A9D1PDB8</accession>
<reference evidence="2" key="2">
    <citation type="submission" date="2021-04" db="EMBL/GenBank/DDBJ databases">
        <authorList>
            <person name="Gilroy R."/>
        </authorList>
    </citation>
    <scope>NUCLEOTIDE SEQUENCE</scope>
    <source>
        <strain evidence="2">CHK195-9823</strain>
    </source>
</reference>
<dbReference type="EMBL" id="DXIQ01000032">
    <property type="protein sequence ID" value="HIV38469.1"/>
    <property type="molecule type" value="Genomic_DNA"/>
</dbReference>